<organism evidence="1 2">
    <name type="scientific">Ignelater luminosus</name>
    <name type="common">Cucubano</name>
    <name type="synonym">Pyrophorus luminosus</name>
    <dbReference type="NCBI Taxonomy" id="2038154"/>
    <lineage>
        <taxon>Eukaryota</taxon>
        <taxon>Metazoa</taxon>
        <taxon>Ecdysozoa</taxon>
        <taxon>Arthropoda</taxon>
        <taxon>Hexapoda</taxon>
        <taxon>Insecta</taxon>
        <taxon>Pterygota</taxon>
        <taxon>Neoptera</taxon>
        <taxon>Endopterygota</taxon>
        <taxon>Coleoptera</taxon>
        <taxon>Polyphaga</taxon>
        <taxon>Elateriformia</taxon>
        <taxon>Elateroidea</taxon>
        <taxon>Elateridae</taxon>
        <taxon>Agrypninae</taxon>
        <taxon>Pyrophorini</taxon>
        <taxon>Ignelater</taxon>
    </lineage>
</organism>
<dbReference type="Pfam" id="PF06585">
    <property type="entry name" value="JHBP"/>
    <property type="match status" value="1"/>
</dbReference>
<proteinExistence type="predicted"/>
<dbReference type="AlphaFoldDB" id="A0A8K0G5Q7"/>
<dbReference type="Gene3D" id="3.15.10.30">
    <property type="entry name" value="Haemolymph juvenile hormone binding protein"/>
    <property type="match status" value="1"/>
</dbReference>
<gene>
    <name evidence="1" type="ORF">ILUMI_19585</name>
</gene>
<dbReference type="OrthoDB" id="8182977at2759"/>
<sequence length="68" mass="7903">MKNIRFDFGVLIKGNPQIDNALHRIIDDNPLEFFEVMRPSCEALWATAALKMMNVVFTQIPLHKLFKD</sequence>
<dbReference type="InterPro" id="IPR038606">
    <property type="entry name" value="To_sf"/>
</dbReference>
<evidence type="ECO:0000313" key="1">
    <source>
        <dbReference type="EMBL" id="KAF2886588.1"/>
    </source>
</evidence>
<evidence type="ECO:0000313" key="2">
    <source>
        <dbReference type="Proteomes" id="UP000801492"/>
    </source>
</evidence>
<reference evidence="1" key="1">
    <citation type="submission" date="2019-08" db="EMBL/GenBank/DDBJ databases">
        <title>The genome of the North American firefly Photinus pyralis.</title>
        <authorList>
            <consortium name="Photinus pyralis genome working group"/>
            <person name="Fallon T.R."/>
            <person name="Sander Lower S.E."/>
            <person name="Weng J.-K."/>
        </authorList>
    </citation>
    <scope>NUCLEOTIDE SEQUENCE</scope>
    <source>
        <strain evidence="1">TRF0915ILg1</strain>
        <tissue evidence="1">Whole body</tissue>
    </source>
</reference>
<comment type="caution">
    <text evidence="1">The sequence shown here is derived from an EMBL/GenBank/DDBJ whole genome shotgun (WGS) entry which is preliminary data.</text>
</comment>
<name>A0A8K0G5Q7_IGNLU</name>
<dbReference type="InterPro" id="IPR010562">
    <property type="entry name" value="Haemolymph_juvenile_hormone-bd"/>
</dbReference>
<keyword evidence="2" id="KW-1185">Reference proteome</keyword>
<protein>
    <submittedName>
        <fullName evidence="1">Uncharacterized protein</fullName>
    </submittedName>
</protein>
<accession>A0A8K0G5Q7</accession>
<dbReference type="Proteomes" id="UP000801492">
    <property type="component" value="Unassembled WGS sequence"/>
</dbReference>
<dbReference type="EMBL" id="VTPC01087184">
    <property type="protein sequence ID" value="KAF2886588.1"/>
    <property type="molecule type" value="Genomic_DNA"/>
</dbReference>